<dbReference type="Proteomes" id="UP000192418">
    <property type="component" value="Unassembled WGS sequence"/>
</dbReference>
<accession>A0A1W2DSI2</accession>
<protein>
    <submittedName>
        <fullName evidence="2">Uncharacterized protein</fullName>
    </submittedName>
</protein>
<name>A0A1W2DSI2_9BACT</name>
<proteinExistence type="predicted"/>
<dbReference type="AlphaFoldDB" id="A0A1W2DSI2"/>
<dbReference type="EMBL" id="FWXY01000020">
    <property type="protein sequence ID" value="SMD00369.1"/>
    <property type="molecule type" value="Genomic_DNA"/>
</dbReference>
<reference evidence="2 3" key="1">
    <citation type="submission" date="2017-04" db="EMBL/GenBank/DDBJ databases">
        <authorList>
            <person name="Afonso C.L."/>
            <person name="Miller P.J."/>
            <person name="Scott M.A."/>
            <person name="Spackman E."/>
            <person name="Goraichik I."/>
            <person name="Dimitrov K.M."/>
            <person name="Suarez D.L."/>
            <person name="Swayne D.E."/>
        </authorList>
    </citation>
    <scope>NUCLEOTIDE SEQUENCE [LARGE SCALE GENOMIC DNA]</scope>
    <source>
        <strain evidence="2 3">DSM 3385</strain>
    </source>
</reference>
<evidence type="ECO:0000313" key="3">
    <source>
        <dbReference type="Proteomes" id="UP000192418"/>
    </source>
</evidence>
<sequence>MTTKTTENKSRFYVAQSIRDAKEKIQEKIKTYNEKYMKEQLETGRGFIHEFKSDPVKTVDDLIGDSHNVIQKIKSARMEILQKKMDTTKKDVHRQLEKINKTTHTVCKGIEGDAKLIAEDLLDLGKKNLDKMSLKKKIEKKIFQGIDAIPEKLNIPSKKDIDDLRNSINRVNQKLDGLNKK</sequence>
<keyword evidence="3" id="KW-1185">Reference proteome</keyword>
<gene>
    <name evidence="2" type="ORF">SAMN02746065_12023</name>
</gene>
<organism evidence="2 3">
    <name type="scientific">Desulfocicer vacuolatum DSM 3385</name>
    <dbReference type="NCBI Taxonomy" id="1121400"/>
    <lineage>
        <taxon>Bacteria</taxon>
        <taxon>Pseudomonadati</taxon>
        <taxon>Thermodesulfobacteriota</taxon>
        <taxon>Desulfobacteria</taxon>
        <taxon>Desulfobacterales</taxon>
        <taxon>Desulfobacteraceae</taxon>
        <taxon>Desulfocicer</taxon>
    </lineage>
</organism>
<evidence type="ECO:0000256" key="1">
    <source>
        <dbReference type="SAM" id="Coils"/>
    </source>
</evidence>
<evidence type="ECO:0000313" key="2">
    <source>
        <dbReference type="EMBL" id="SMD00369.1"/>
    </source>
</evidence>
<keyword evidence="1" id="KW-0175">Coiled coil</keyword>
<dbReference type="STRING" id="1121400.SAMN02746065_12023"/>
<dbReference type="RefSeq" id="WP_084070867.1">
    <property type="nucleotide sequence ID" value="NZ_FWXY01000020.1"/>
</dbReference>
<feature type="coiled-coil region" evidence="1">
    <location>
        <begin position="15"/>
        <end position="42"/>
    </location>
</feature>